<feature type="transmembrane region" description="Helical" evidence="1">
    <location>
        <begin position="52"/>
        <end position="71"/>
    </location>
</feature>
<dbReference type="OrthoDB" id="2579055at2"/>
<dbReference type="AlphaFoldDB" id="A0A380KXZ5"/>
<reference evidence="2" key="1">
    <citation type="submission" date="2018-06" db="EMBL/GenBank/DDBJ databases">
        <authorList>
            <consortium name="Pathogen Informatics"/>
            <person name="Doyle S."/>
        </authorList>
    </citation>
    <scope>NUCLEOTIDE SEQUENCE [LARGE SCALE GENOMIC DNA]</scope>
    <source>
        <strain evidence="2">NCTC13765</strain>
    </source>
</reference>
<name>A0A380KXZ5_9STRE</name>
<dbReference type="EMBL" id="UHFR01000005">
    <property type="protein sequence ID" value="SUN76421.1"/>
    <property type="molecule type" value="Genomic_DNA"/>
</dbReference>
<gene>
    <name evidence="2" type="ORF">NCTC13765_00911</name>
</gene>
<evidence type="ECO:0000256" key="1">
    <source>
        <dbReference type="SAM" id="Phobius"/>
    </source>
</evidence>
<dbReference type="Proteomes" id="UP000254634">
    <property type="component" value="Unassembled WGS sequence"/>
</dbReference>
<feature type="transmembrane region" description="Helical" evidence="1">
    <location>
        <begin position="144"/>
        <end position="161"/>
    </location>
</feature>
<keyword evidence="1" id="KW-0472">Membrane</keyword>
<evidence type="ECO:0000313" key="3">
    <source>
        <dbReference type="Proteomes" id="UP000254634"/>
    </source>
</evidence>
<feature type="transmembrane region" description="Helical" evidence="1">
    <location>
        <begin position="168"/>
        <end position="186"/>
    </location>
</feature>
<keyword evidence="3" id="KW-1185">Reference proteome</keyword>
<accession>A0A380KXZ5</accession>
<organism evidence="2 3">
    <name type="scientific">Streptococcus massiliensis</name>
    <dbReference type="NCBI Taxonomy" id="313439"/>
    <lineage>
        <taxon>Bacteria</taxon>
        <taxon>Bacillati</taxon>
        <taxon>Bacillota</taxon>
        <taxon>Bacilli</taxon>
        <taxon>Lactobacillales</taxon>
        <taxon>Streptococcaceae</taxon>
        <taxon>Streptococcus</taxon>
    </lineage>
</organism>
<keyword evidence="1" id="KW-1133">Transmembrane helix</keyword>
<keyword evidence="1" id="KW-0812">Transmembrane</keyword>
<dbReference type="STRING" id="1123307.GCA_000380065_00705"/>
<feature type="transmembrane region" description="Helical" evidence="1">
    <location>
        <begin position="12"/>
        <end position="32"/>
    </location>
</feature>
<protein>
    <submittedName>
        <fullName evidence="2">ABC transporter permease</fullName>
    </submittedName>
</protein>
<feature type="transmembrane region" description="Helical" evidence="1">
    <location>
        <begin position="215"/>
        <end position="234"/>
    </location>
</feature>
<feature type="transmembrane region" description="Helical" evidence="1">
    <location>
        <begin position="98"/>
        <end position="124"/>
    </location>
</feature>
<evidence type="ECO:0000313" key="2">
    <source>
        <dbReference type="EMBL" id="SUN76421.1"/>
    </source>
</evidence>
<sequence length="239" mass="27461">MKKLLCSEWIKFRSDYMSVGLAIIFVVLLPFLMLSLDDVKNVGLEKRVMSELLHALYLAQIAIIIFASFHFGQEFVKSSFRTNCLAVPKRKKWLLAKFIFFFLLLFFLYFLALLLCLLLIIFYFKLNLTMPLLLNVGRQVIPALISNFVFAFLAAGLTLIFQSWRVATAILFPLLLGLSHLLLTFFREAKYLPDLATLSLFDYKEVAEKIELSGLGIQVLWLCLIVGSAIFLTLKRDVR</sequence>
<proteinExistence type="predicted"/>